<dbReference type="AlphaFoldDB" id="A0A4S3KNP8"/>
<comment type="caution">
    <text evidence="5">The sequence shown here is derived from an EMBL/GenBank/DDBJ whole genome shotgun (WGS) entry which is preliminary data.</text>
</comment>
<keyword evidence="2" id="KW-0689">Ribosomal protein</keyword>
<sequence length="62" mass="6364">MGKGDPKTRRGKTYRGNYGNTRPHAAKTVAGSKVVAVAAKKPAAVAKKAATTAVRKTAAKKA</sequence>
<evidence type="ECO:0000256" key="3">
    <source>
        <dbReference type="ARBA" id="ARBA00023274"/>
    </source>
</evidence>
<name>A0A4S3KNP8_9GAMM</name>
<dbReference type="InterPro" id="IPR031414">
    <property type="entry name" value="Ribosomal_bTHX"/>
</dbReference>
<reference evidence="5 6" key="1">
    <citation type="submission" date="2017-02" db="EMBL/GenBank/DDBJ databases">
        <title>Whole genome sequencing of Metallibacterium scheffleri DSM 24874 (T).</title>
        <authorList>
            <person name="Kumar S."/>
            <person name="Patil P."/>
            <person name="Patil P.B."/>
        </authorList>
    </citation>
    <scope>NUCLEOTIDE SEQUENCE [LARGE SCALE GENOMIC DNA]</scope>
    <source>
        <strain evidence="5 6">DSM 24874</strain>
    </source>
</reference>
<keyword evidence="6" id="KW-1185">Reference proteome</keyword>
<evidence type="ECO:0000256" key="1">
    <source>
        <dbReference type="ARBA" id="ARBA00010834"/>
    </source>
</evidence>
<evidence type="ECO:0000313" key="5">
    <source>
        <dbReference type="EMBL" id="THD09724.1"/>
    </source>
</evidence>
<dbReference type="Proteomes" id="UP000307749">
    <property type="component" value="Unassembled WGS sequence"/>
</dbReference>
<dbReference type="GO" id="GO:1990904">
    <property type="term" value="C:ribonucleoprotein complex"/>
    <property type="evidence" value="ECO:0007669"/>
    <property type="project" value="UniProtKB-KW"/>
</dbReference>
<evidence type="ECO:0000313" key="6">
    <source>
        <dbReference type="Proteomes" id="UP000307749"/>
    </source>
</evidence>
<gene>
    <name evidence="5" type="ORF">B1806_10370</name>
</gene>
<proteinExistence type="inferred from homology"/>
<feature type="region of interest" description="Disordered" evidence="4">
    <location>
        <begin position="1"/>
        <end position="24"/>
    </location>
</feature>
<accession>A0A4S3KNP8</accession>
<keyword evidence="3" id="KW-0687">Ribonucleoprotein</keyword>
<organism evidence="5 6">
    <name type="scientific">Metallibacterium scheffleri</name>
    <dbReference type="NCBI Taxonomy" id="993689"/>
    <lineage>
        <taxon>Bacteria</taxon>
        <taxon>Pseudomonadati</taxon>
        <taxon>Pseudomonadota</taxon>
        <taxon>Gammaproteobacteria</taxon>
        <taxon>Lysobacterales</taxon>
        <taxon>Rhodanobacteraceae</taxon>
        <taxon>Metallibacterium</taxon>
    </lineage>
</organism>
<comment type="similarity">
    <text evidence="1">Belongs to the bacterial ribosomal protein bTHX family.</text>
</comment>
<evidence type="ECO:0000256" key="4">
    <source>
        <dbReference type="SAM" id="MobiDB-lite"/>
    </source>
</evidence>
<dbReference type="GO" id="GO:0005840">
    <property type="term" value="C:ribosome"/>
    <property type="evidence" value="ECO:0007669"/>
    <property type="project" value="UniProtKB-KW"/>
</dbReference>
<dbReference type="Pfam" id="PF17070">
    <property type="entry name" value="Thx"/>
    <property type="match status" value="1"/>
</dbReference>
<protein>
    <submittedName>
        <fullName evidence="5">Ribosomal small subunit protein bTHX</fullName>
    </submittedName>
</protein>
<dbReference type="RefSeq" id="WP_081126639.1">
    <property type="nucleotide sequence ID" value="NZ_DAHXOC010000009.1"/>
</dbReference>
<dbReference type="InterPro" id="IPR030826">
    <property type="entry name" value="Ribosomal_bTHX/bTHXc/bTHXm"/>
</dbReference>
<dbReference type="EMBL" id="MWQO01000036">
    <property type="protein sequence ID" value="THD09724.1"/>
    <property type="molecule type" value="Genomic_DNA"/>
</dbReference>
<dbReference type="NCBIfam" id="TIGR04560">
    <property type="entry name" value="ribo_THX"/>
    <property type="match status" value="1"/>
</dbReference>
<evidence type="ECO:0000256" key="2">
    <source>
        <dbReference type="ARBA" id="ARBA00022980"/>
    </source>
</evidence>